<dbReference type="Gene3D" id="3.20.20.80">
    <property type="entry name" value="Glycosidases"/>
    <property type="match status" value="1"/>
</dbReference>
<dbReference type="InterPro" id="IPR033452">
    <property type="entry name" value="GH30_C"/>
</dbReference>
<evidence type="ECO:0000259" key="7">
    <source>
        <dbReference type="Pfam" id="PF17189"/>
    </source>
</evidence>
<dbReference type="PANTHER" id="PTHR11069">
    <property type="entry name" value="GLUCOSYLCERAMIDASE"/>
    <property type="match status" value="1"/>
</dbReference>
<evidence type="ECO:0000256" key="2">
    <source>
        <dbReference type="ARBA" id="ARBA00022729"/>
    </source>
</evidence>
<dbReference type="HOGENOM" id="CLU_014379_3_1_9"/>
<evidence type="ECO:0000256" key="5">
    <source>
        <dbReference type="SAM" id="MobiDB-lite"/>
    </source>
</evidence>
<comment type="similarity">
    <text evidence="1 4">Belongs to the glycosyl hydrolase 30 family.</text>
</comment>
<dbReference type="PANTHER" id="PTHR11069:SF23">
    <property type="entry name" value="LYSOSOMAL ACID GLUCOSYLCERAMIDASE"/>
    <property type="match status" value="1"/>
</dbReference>
<name>G7W418_PAETH</name>
<dbReference type="Proteomes" id="UP000005876">
    <property type="component" value="Chromosome"/>
</dbReference>
<dbReference type="GO" id="GO:0016020">
    <property type="term" value="C:membrane"/>
    <property type="evidence" value="ECO:0007669"/>
    <property type="project" value="GOC"/>
</dbReference>
<evidence type="ECO:0000256" key="3">
    <source>
        <dbReference type="ARBA" id="ARBA00022801"/>
    </source>
</evidence>
<feature type="domain" description="Glycosyl hydrolase family 30 beta sandwich" evidence="7">
    <location>
        <begin position="449"/>
        <end position="509"/>
    </location>
</feature>
<evidence type="ECO:0000259" key="6">
    <source>
        <dbReference type="Pfam" id="PF02055"/>
    </source>
</evidence>
<gene>
    <name evidence="8" type="ordered locus">HPL003_12515</name>
</gene>
<dbReference type="SUPFAM" id="SSF51445">
    <property type="entry name" value="(Trans)glycosidases"/>
    <property type="match status" value="1"/>
</dbReference>
<proteinExistence type="inferred from homology"/>
<keyword evidence="3 4" id="KW-0378">Hydrolase</keyword>
<evidence type="ECO:0000313" key="8">
    <source>
        <dbReference type="EMBL" id="AET59258.1"/>
    </source>
</evidence>
<sequence>MKAETEGRLRTMKKPQKQRRSNMRLLVAATAILVCAILISIAIRNSPEPKAESNVSMWLTSPDPANRLTEQAPIHWSNDNAKGSTVNSNVLTVEVKPDIRYQTMEGFGAAVSGSSAYLMNHGMSPDQRDQLLNDLFTASGIQLSYIRHTIGASDYSVDEQGQPSSYTYDDVASGKDYDLNRFSIAKDQDVTDVLKQIVRRNSGLRIMGTPWTAPPWMKYGEQTYNGWYLDYNDPRVYSAYADYFVRYIQAYANEGIPIQAISIQNEPEFTTSNYPSMSMGAAEQANFIKQYLGPALSRNQLSTQIIAFDHNWDTGSDYARTVLGDEQARSYTHGTAFHCYKGEPTAMTDVHNAFPNKAVYMTECSGGQWSPDFGDNLSWDMSKLIIGAPRNWSQNVLFWNVALDPSGGPTNGGCTNCRGVVTIDPLSGAVTKNVEYYAIGHASKFVRPGAVRIDSTHYSGSIETVAYRNPDGTLVLIAANTGADERTFKVRQGSKVFTCKLPAKSAATFQWNSSASFKK</sequence>
<feature type="region of interest" description="Disordered" evidence="5">
    <location>
        <begin position="1"/>
        <end position="21"/>
    </location>
</feature>
<accession>G7W418</accession>
<dbReference type="GO" id="GO:0006680">
    <property type="term" value="P:glucosylceramide catabolic process"/>
    <property type="evidence" value="ECO:0007669"/>
    <property type="project" value="TreeGrafter"/>
</dbReference>
<dbReference type="Gene3D" id="2.60.40.1180">
    <property type="entry name" value="Golgi alpha-mannosidase II"/>
    <property type="match status" value="1"/>
</dbReference>
<dbReference type="PRINTS" id="PR00843">
    <property type="entry name" value="GLHYDRLASE30"/>
</dbReference>
<evidence type="ECO:0000256" key="1">
    <source>
        <dbReference type="ARBA" id="ARBA00005382"/>
    </source>
</evidence>
<feature type="compositionally biased region" description="Basic residues" evidence="5">
    <location>
        <begin position="10"/>
        <end position="21"/>
    </location>
</feature>
<dbReference type="GO" id="GO:0004348">
    <property type="term" value="F:glucosylceramidase activity"/>
    <property type="evidence" value="ECO:0007669"/>
    <property type="project" value="InterPro"/>
</dbReference>
<dbReference type="eggNOG" id="COG5520">
    <property type="taxonomic scope" value="Bacteria"/>
</dbReference>
<dbReference type="STRING" id="985665.HPL003_12515"/>
<keyword evidence="4" id="KW-0326">Glycosidase</keyword>
<protein>
    <submittedName>
        <fullName evidence="8">Beta-1,6-glucanase</fullName>
    </submittedName>
</protein>
<dbReference type="InterPro" id="IPR013780">
    <property type="entry name" value="Glyco_hydro_b"/>
</dbReference>
<dbReference type="InterPro" id="IPR017853">
    <property type="entry name" value="GH"/>
</dbReference>
<dbReference type="EMBL" id="CP003107">
    <property type="protein sequence ID" value="AET59258.1"/>
    <property type="molecule type" value="Genomic_DNA"/>
</dbReference>
<dbReference type="KEGG" id="pta:HPL003_12515"/>
<dbReference type="AlphaFoldDB" id="G7W418"/>
<reference evidence="8 9" key="3">
    <citation type="journal article" date="2012" name="J. Bacteriol.">
        <title>Genome Sequence of Paenibacillus terrae HPL-003, a Xylanase-Producing Bacterium Isolated from Soil Found in Forest Residue.</title>
        <authorList>
            <person name="Shin S.H."/>
            <person name="Kim S."/>
            <person name="Kim J.Y."/>
            <person name="Song H.Y."/>
            <person name="Cho S.J."/>
            <person name="Kim D.R."/>
            <person name="Lee K.I."/>
            <person name="Lim H.K."/>
            <person name="Park N.J."/>
            <person name="Hwang I.T."/>
            <person name="Yang K.S."/>
        </authorList>
    </citation>
    <scope>NUCLEOTIDE SEQUENCE [LARGE SCALE GENOMIC DNA]</scope>
    <source>
        <strain evidence="8 9">HPL-003</strain>
    </source>
</reference>
<feature type="domain" description="Glycosyl hydrolase family 30 TIM-barrel" evidence="6">
    <location>
        <begin position="105"/>
        <end position="446"/>
    </location>
</feature>
<evidence type="ECO:0000313" key="9">
    <source>
        <dbReference type="Proteomes" id="UP000005876"/>
    </source>
</evidence>
<dbReference type="Pfam" id="PF17189">
    <property type="entry name" value="Glyco_hydro_30C"/>
    <property type="match status" value="1"/>
</dbReference>
<dbReference type="InterPro" id="IPR033453">
    <property type="entry name" value="Glyco_hydro_30_TIM-barrel"/>
</dbReference>
<dbReference type="SUPFAM" id="SSF51011">
    <property type="entry name" value="Glycosyl hydrolase domain"/>
    <property type="match status" value="1"/>
</dbReference>
<dbReference type="Pfam" id="PF02055">
    <property type="entry name" value="Glyco_hydro_30"/>
    <property type="match status" value="1"/>
</dbReference>
<dbReference type="InterPro" id="IPR001139">
    <property type="entry name" value="Glyco_hydro_30"/>
</dbReference>
<reference key="2">
    <citation type="submission" date="2011-11" db="EMBL/GenBank/DDBJ databases">
        <authorList>
            <person name="Shin S.H."/>
            <person name="Kim S."/>
            <person name="Kim J.Y."/>
        </authorList>
    </citation>
    <scope>NUCLEOTIDE SEQUENCE</scope>
    <source>
        <strain>HPL-003</strain>
    </source>
</reference>
<organism evidence="8 9">
    <name type="scientific">Paenibacillus terrae (strain HPL-003)</name>
    <dbReference type="NCBI Taxonomy" id="985665"/>
    <lineage>
        <taxon>Bacteria</taxon>
        <taxon>Bacillati</taxon>
        <taxon>Bacillota</taxon>
        <taxon>Bacilli</taxon>
        <taxon>Bacillales</taxon>
        <taxon>Paenibacillaceae</taxon>
        <taxon>Paenibacillus</taxon>
    </lineage>
</organism>
<keyword evidence="2" id="KW-0732">Signal</keyword>
<evidence type="ECO:0000256" key="4">
    <source>
        <dbReference type="RuleBase" id="RU361188"/>
    </source>
</evidence>
<reference evidence="9" key="1">
    <citation type="submission" date="2011-11" db="EMBL/GenBank/DDBJ databases">
        <title>Complete sequence of Paenibacillus terrae HPL-003.</title>
        <authorList>
            <person name="Shin S.H."/>
            <person name="Kim S."/>
            <person name="Kim J.Y."/>
        </authorList>
    </citation>
    <scope>NUCLEOTIDE SEQUENCE [LARGE SCALE GENOMIC DNA]</scope>
    <source>
        <strain evidence="9">HPL-003</strain>
    </source>
</reference>